<proteinExistence type="predicted"/>
<accession>Q4SMM0</accession>
<protein>
    <submittedName>
        <fullName evidence="2">(spotted green pufferfish) hypothetical protein</fullName>
    </submittedName>
</protein>
<name>Q4SMM0_TETNG</name>
<evidence type="ECO:0000313" key="2">
    <source>
        <dbReference type="EMBL" id="CAF98112.1"/>
    </source>
</evidence>
<feature type="region of interest" description="Disordered" evidence="1">
    <location>
        <begin position="107"/>
        <end position="135"/>
    </location>
</feature>
<dbReference type="KEGG" id="tng:GSTEN00015694G001"/>
<dbReference type="AlphaFoldDB" id="Q4SMM0"/>
<dbReference type="EMBL" id="CAAE01014547">
    <property type="protein sequence ID" value="CAF98112.1"/>
    <property type="molecule type" value="Genomic_DNA"/>
</dbReference>
<sequence>MRVQCVQDSPGDPWTVTAIPAAPLRTAFLLEHPHEFNRSEMSRRAKVNLTSQPMGRKEFGQFQLKVRDGPATSSAHQRPTFKVLIVGSDFFSQNLAAGQEREMRLSQVELSVMESPHPPLQAGPQPRRQRQPQRG</sequence>
<comment type="caution">
    <text evidence="2">The sequence shown here is derived from an EMBL/GenBank/DDBJ whole genome shotgun (WGS) entry which is preliminary data.</text>
</comment>
<evidence type="ECO:0000256" key="1">
    <source>
        <dbReference type="SAM" id="MobiDB-lite"/>
    </source>
</evidence>
<organism evidence="2">
    <name type="scientific">Tetraodon nigroviridis</name>
    <name type="common">Spotted green pufferfish</name>
    <name type="synonym">Chelonodon nigroviridis</name>
    <dbReference type="NCBI Taxonomy" id="99883"/>
    <lineage>
        <taxon>Eukaryota</taxon>
        <taxon>Metazoa</taxon>
        <taxon>Chordata</taxon>
        <taxon>Craniata</taxon>
        <taxon>Vertebrata</taxon>
        <taxon>Euteleostomi</taxon>
        <taxon>Actinopterygii</taxon>
        <taxon>Neopterygii</taxon>
        <taxon>Teleostei</taxon>
        <taxon>Neoteleostei</taxon>
        <taxon>Acanthomorphata</taxon>
        <taxon>Eupercaria</taxon>
        <taxon>Tetraodontiformes</taxon>
        <taxon>Tetradontoidea</taxon>
        <taxon>Tetraodontidae</taxon>
        <taxon>Tetraodon</taxon>
    </lineage>
</organism>
<reference evidence="2" key="1">
    <citation type="journal article" date="2004" name="Nature">
        <title>Genome duplication in the teleost fish Tetraodon nigroviridis reveals the early vertebrate proto-karyotype.</title>
        <authorList>
            <person name="Jaillon O."/>
            <person name="Aury J.-M."/>
            <person name="Brunet F."/>
            <person name="Petit J.-L."/>
            <person name="Stange-Thomann N."/>
            <person name="Mauceli E."/>
            <person name="Bouneau L."/>
            <person name="Fischer C."/>
            <person name="Ozouf-Costaz C."/>
            <person name="Bernot A."/>
            <person name="Nicaud S."/>
            <person name="Jaffe D."/>
            <person name="Fisher S."/>
            <person name="Lutfalla G."/>
            <person name="Dossat C."/>
            <person name="Segurens B."/>
            <person name="Dasilva C."/>
            <person name="Salanoubat M."/>
            <person name="Levy M."/>
            <person name="Boudet N."/>
            <person name="Castellano S."/>
            <person name="Anthouard V."/>
            <person name="Jubin C."/>
            <person name="Castelli V."/>
            <person name="Katinka M."/>
            <person name="Vacherie B."/>
            <person name="Biemont C."/>
            <person name="Skalli Z."/>
            <person name="Cattolico L."/>
            <person name="Poulain J."/>
            <person name="De Berardinis V."/>
            <person name="Cruaud C."/>
            <person name="Duprat S."/>
            <person name="Brottier P."/>
            <person name="Coutanceau J.-P."/>
            <person name="Gouzy J."/>
            <person name="Parra G."/>
            <person name="Lardier G."/>
            <person name="Chapple C."/>
            <person name="McKernan K.J."/>
            <person name="McEwan P."/>
            <person name="Bosak S."/>
            <person name="Kellis M."/>
            <person name="Volff J.-N."/>
            <person name="Guigo R."/>
            <person name="Zody M.C."/>
            <person name="Mesirov J."/>
            <person name="Lindblad-Toh K."/>
            <person name="Birren B."/>
            <person name="Nusbaum C."/>
            <person name="Kahn D."/>
            <person name="Robinson-Rechavi M."/>
            <person name="Laudet V."/>
            <person name="Schachter V."/>
            <person name="Quetier F."/>
            <person name="Saurin W."/>
            <person name="Scarpelli C."/>
            <person name="Wincker P."/>
            <person name="Lander E.S."/>
            <person name="Weissenbach J."/>
            <person name="Roest Crollius H."/>
        </authorList>
    </citation>
    <scope>NUCLEOTIDE SEQUENCE [LARGE SCALE GENOMIC DNA]</scope>
</reference>
<reference evidence="2" key="2">
    <citation type="submission" date="2004-02" db="EMBL/GenBank/DDBJ databases">
        <authorList>
            <consortium name="Genoscope"/>
            <consortium name="Whitehead Institute Centre for Genome Research"/>
        </authorList>
    </citation>
    <scope>NUCLEOTIDE SEQUENCE</scope>
</reference>
<gene>
    <name evidence="2" type="ORF">GSTENG00015694001</name>
</gene>